<dbReference type="EMBL" id="CP026313">
    <property type="protein sequence ID" value="AUV84667.1"/>
    <property type="molecule type" value="Genomic_DNA"/>
</dbReference>
<dbReference type="Proteomes" id="UP000236584">
    <property type="component" value="Plasmid unnamed4"/>
</dbReference>
<dbReference type="SUPFAM" id="SSF56300">
    <property type="entry name" value="Metallo-dependent phosphatases"/>
    <property type="match status" value="1"/>
</dbReference>
<evidence type="ECO:0000259" key="2">
    <source>
        <dbReference type="SMART" id="SM00854"/>
    </source>
</evidence>
<dbReference type="KEGG" id="srub:C2R22_24380"/>
<organism evidence="3 4">
    <name type="scientific">Salinigranum rubrum</name>
    <dbReference type="NCBI Taxonomy" id="755307"/>
    <lineage>
        <taxon>Archaea</taxon>
        <taxon>Methanobacteriati</taxon>
        <taxon>Methanobacteriota</taxon>
        <taxon>Stenosarchaea group</taxon>
        <taxon>Halobacteria</taxon>
        <taxon>Halobacteriales</taxon>
        <taxon>Haloferacaceae</taxon>
        <taxon>Salinigranum</taxon>
    </lineage>
</organism>
<evidence type="ECO:0000256" key="1">
    <source>
        <dbReference type="ARBA" id="ARBA00005662"/>
    </source>
</evidence>
<keyword evidence="3" id="KW-0614">Plasmid</keyword>
<dbReference type="GeneID" id="35595302"/>
<dbReference type="InterPro" id="IPR029052">
    <property type="entry name" value="Metallo-depent_PP-like"/>
</dbReference>
<reference evidence="3 4" key="1">
    <citation type="submission" date="2018-01" db="EMBL/GenBank/DDBJ databases">
        <title>Complete genome sequence of Salinigranum rubrum GX10T, an extremely halophilic archaeon isolated from a marine solar saltern.</title>
        <authorList>
            <person name="Han S."/>
        </authorList>
    </citation>
    <scope>NUCLEOTIDE SEQUENCE [LARGE SCALE GENOMIC DNA]</scope>
    <source>
        <strain evidence="3 4">GX10</strain>
        <plasmid evidence="4">Plasmid unnamed4</plasmid>
    </source>
</reference>
<dbReference type="RefSeq" id="WP_103428345.1">
    <property type="nucleotide sequence ID" value="NZ_CP026313.1"/>
</dbReference>
<dbReference type="OrthoDB" id="199819at2157"/>
<geneLocation type="plasmid" evidence="3">
    <name>unnamed4</name>
</geneLocation>
<sequence length="446" mass="49838">MTYDVALSGDSLLNRRISVIDEPDFRSIIELFQNADIGYTHLETSIYDYDDDEMFPVAEAGGTWQRAPPFVAEELKWAGFDIVSHASNHALDGAYGGLYSTWEALDEIGIPYAGTGMDLGEARAPAYLDTEVGRVGLVSMATSFQRWARAGEARSDFRGRPGVNPLRYNYEVGPEELEEVKKLGEKMGWWITNLENSWLLHPPGLHNTLFEFIERDEPGMEMVPNEDDREGNLRSIRDASRQSDLAMAHLHIHEWKPEEDPSVSPDWVPEFARDSVDAGADIVIVQGSHAPFRGIEAYDDSIIFYDLGDFFLMSNTVEKLPADYYTRWRRGLEVHRKDATPSEGYDARPESWGVVHPPGGYRSHSPVLGNIVPVCEMSDDGDVLRVELHPALMGEKALEGPVKTAGLPMRATGQKAQKIVEHIDALSQPYDTEVTHEDGVGVITFE</sequence>
<gene>
    <name evidence="3" type="ORF">C2R22_24380</name>
</gene>
<keyword evidence="4" id="KW-1185">Reference proteome</keyword>
<dbReference type="PANTHER" id="PTHR33393">
    <property type="entry name" value="POLYGLUTAMINE SYNTHESIS ACCESSORY PROTEIN RV0574C-RELATED"/>
    <property type="match status" value="1"/>
</dbReference>
<evidence type="ECO:0000313" key="4">
    <source>
        <dbReference type="Proteomes" id="UP000236584"/>
    </source>
</evidence>
<dbReference type="PANTHER" id="PTHR33393:SF13">
    <property type="entry name" value="PGA BIOSYNTHESIS PROTEIN CAPA"/>
    <property type="match status" value="1"/>
</dbReference>
<feature type="domain" description="Capsule synthesis protein CapA" evidence="2">
    <location>
        <begin position="4"/>
        <end position="314"/>
    </location>
</feature>
<comment type="similarity">
    <text evidence="1">Belongs to the CapA family.</text>
</comment>
<dbReference type="InterPro" id="IPR052169">
    <property type="entry name" value="CW_Biosynth-Accessory"/>
</dbReference>
<name>A0A2I8VRY2_9EURY</name>
<protein>
    <recommendedName>
        <fullName evidence="2">Capsule synthesis protein CapA domain-containing protein</fullName>
    </recommendedName>
</protein>
<proteinExistence type="inferred from homology"/>
<dbReference type="InterPro" id="IPR019079">
    <property type="entry name" value="Capsule_synth_CapA"/>
</dbReference>
<evidence type="ECO:0000313" key="3">
    <source>
        <dbReference type="EMBL" id="AUV84667.1"/>
    </source>
</evidence>
<dbReference type="SMART" id="SM00854">
    <property type="entry name" value="PGA_cap"/>
    <property type="match status" value="1"/>
</dbReference>
<accession>A0A2I8VRY2</accession>
<dbReference type="Pfam" id="PF09587">
    <property type="entry name" value="PGA_cap"/>
    <property type="match status" value="1"/>
</dbReference>
<dbReference type="AlphaFoldDB" id="A0A2I8VRY2"/>